<proteinExistence type="predicted"/>
<reference evidence="2 3" key="1">
    <citation type="submission" date="2019-08" db="EMBL/GenBank/DDBJ databases">
        <title>Whole genome of Aphis craccivora.</title>
        <authorList>
            <person name="Voronova N.V."/>
            <person name="Shulinski R.S."/>
            <person name="Bandarenka Y.V."/>
            <person name="Zhorov D.G."/>
            <person name="Warner D."/>
        </authorList>
    </citation>
    <scope>NUCLEOTIDE SEQUENCE [LARGE SCALE GENOMIC DNA]</scope>
    <source>
        <strain evidence="2">180601</strain>
        <tissue evidence="2">Whole Body</tissue>
    </source>
</reference>
<dbReference type="EMBL" id="VUJU01000784">
    <property type="protein sequence ID" value="KAF0768363.1"/>
    <property type="molecule type" value="Genomic_DNA"/>
</dbReference>
<dbReference type="Proteomes" id="UP000478052">
    <property type="component" value="Unassembled WGS sequence"/>
</dbReference>
<comment type="caution">
    <text evidence="2">The sequence shown here is derived from an EMBL/GenBank/DDBJ whole genome shotgun (WGS) entry which is preliminary data.</text>
</comment>
<organism evidence="2 3">
    <name type="scientific">Aphis craccivora</name>
    <name type="common">Cowpea aphid</name>
    <dbReference type="NCBI Taxonomy" id="307492"/>
    <lineage>
        <taxon>Eukaryota</taxon>
        <taxon>Metazoa</taxon>
        <taxon>Ecdysozoa</taxon>
        <taxon>Arthropoda</taxon>
        <taxon>Hexapoda</taxon>
        <taxon>Insecta</taxon>
        <taxon>Pterygota</taxon>
        <taxon>Neoptera</taxon>
        <taxon>Paraneoptera</taxon>
        <taxon>Hemiptera</taxon>
        <taxon>Sternorrhyncha</taxon>
        <taxon>Aphidomorpha</taxon>
        <taxon>Aphidoidea</taxon>
        <taxon>Aphididae</taxon>
        <taxon>Aphidini</taxon>
        <taxon>Aphis</taxon>
        <taxon>Aphis</taxon>
    </lineage>
</organism>
<feature type="compositionally biased region" description="Basic and acidic residues" evidence="1">
    <location>
        <begin position="166"/>
        <end position="177"/>
    </location>
</feature>
<evidence type="ECO:0000256" key="1">
    <source>
        <dbReference type="SAM" id="MobiDB-lite"/>
    </source>
</evidence>
<gene>
    <name evidence="2" type="ORF">FWK35_00032467</name>
</gene>
<sequence length="267" mass="30539">MAFDKHGPMVLLTEKCRCRTVLPHCTVFPRQRGRGAGGGTSQFYTLKLYTHARTYFRCDERVAKEKTGLREEKYRGGDAEQRKREREIERESILRSRRAPVFPHRRTDGRAIPLGDHLTAHQQLPPDGYRVRRLLGIPFASHRSTPDHRTWNSLTDHDSSSGAGHTAERERYSGAKRGEQRRSFVVKRYRSARGFKRLLYEYTRGGGINGVAPLSCRRRRCVFARRNRKIISVIAVVARGVGASGPHVMMAVELLFDSSLYNILLYG</sequence>
<protein>
    <submittedName>
        <fullName evidence="2">Uncharacterized protein</fullName>
    </submittedName>
</protein>
<feature type="compositionally biased region" description="Basic and acidic residues" evidence="1">
    <location>
        <begin position="144"/>
        <end position="159"/>
    </location>
</feature>
<evidence type="ECO:0000313" key="3">
    <source>
        <dbReference type="Proteomes" id="UP000478052"/>
    </source>
</evidence>
<feature type="region of interest" description="Disordered" evidence="1">
    <location>
        <begin position="144"/>
        <end position="177"/>
    </location>
</feature>
<accession>A0A6G0ZCI9</accession>
<keyword evidence="3" id="KW-1185">Reference proteome</keyword>
<evidence type="ECO:0000313" key="2">
    <source>
        <dbReference type="EMBL" id="KAF0768363.1"/>
    </source>
</evidence>
<name>A0A6G0ZCI9_APHCR</name>
<dbReference type="AlphaFoldDB" id="A0A6G0ZCI9"/>